<dbReference type="Proteomes" id="UP000249260">
    <property type="component" value="Unassembled WGS sequence"/>
</dbReference>
<dbReference type="OrthoDB" id="2567653at2"/>
<dbReference type="PANTHER" id="PTHR44688">
    <property type="entry name" value="DNA-BINDING TRANSCRIPTIONAL ACTIVATOR DEVR_DOSR"/>
    <property type="match status" value="1"/>
</dbReference>
<name>A0A328TT76_9BACL</name>
<dbReference type="Pfam" id="PF00196">
    <property type="entry name" value="GerE"/>
    <property type="match status" value="1"/>
</dbReference>
<keyword evidence="1" id="KW-0805">Transcription regulation</keyword>
<keyword evidence="2" id="KW-0238">DNA-binding</keyword>
<dbReference type="InterPro" id="IPR016032">
    <property type="entry name" value="Sig_transdc_resp-reg_C-effctor"/>
</dbReference>
<accession>A0A328TT76</accession>
<evidence type="ECO:0000313" key="5">
    <source>
        <dbReference type="EMBL" id="RAP73500.1"/>
    </source>
</evidence>
<dbReference type="InterPro" id="IPR000792">
    <property type="entry name" value="Tscrpt_reg_LuxR_C"/>
</dbReference>
<keyword evidence="6" id="KW-1185">Reference proteome</keyword>
<dbReference type="GO" id="GO:0006355">
    <property type="term" value="P:regulation of DNA-templated transcription"/>
    <property type="evidence" value="ECO:0007669"/>
    <property type="project" value="InterPro"/>
</dbReference>
<dbReference type="PANTHER" id="PTHR44688:SF16">
    <property type="entry name" value="DNA-BINDING TRANSCRIPTIONAL ACTIVATOR DEVR_DOSR"/>
    <property type="match status" value="1"/>
</dbReference>
<dbReference type="Gene3D" id="1.10.10.10">
    <property type="entry name" value="Winged helix-like DNA-binding domain superfamily/Winged helix DNA-binding domain"/>
    <property type="match status" value="1"/>
</dbReference>
<dbReference type="GO" id="GO:0003677">
    <property type="term" value="F:DNA binding"/>
    <property type="evidence" value="ECO:0007669"/>
    <property type="project" value="UniProtKB-KW"/>
</dbReference>
<keyword evidence="3" id="KW-0804">Transcription</keyword>
<dbReference type="InterPro" id="IPR036388">
    <property type="entry name" value="WH-like_DNA-bd_sf"/>
</dbReference>
<dbReference type="AlphaFoldDB" id="A0A328TT76"/>
<dbReference type="EMBL" id="QLUW01000007">
    <property type="protein sequence ID" value="RAP73500.1"/>
    <property type="molecule type" value="Genomic_DNA"/>
</dbReference>
<evidence type="ECO:0000256" key="2">
    <source>
        <dbReference type="ARBA" id="ARBA00023125"/>
    </source>
</evidence>
<sequence length="201" mass="23119">MMKRLAMLVKSKQRIIRLRNIRSQLRYLHSIHTEPQEQKDKPMIPVTETTPSSCLAFPIRSFHTLIGIICCEDASGQMKAIHSIEDRYLVYLGEKLGETLLTISTVPAQEREALFRQVIELARLQWEKEADPFHSSLSARERQVAINVAKGYTNAEIAKQLFISLRTVTTHLERIYQKLNVPSRAALTRYVMEKGLLKENS</sequence>
<gene>
    <name evidence="5" type="ORF">DL346_27050</name>
</gene>
<dbReference type="PRINTS" id="PR00038">
    <property type="entry name" value="HTHLUXR"/>
</dbReference>
<proteinExistence type="predicted"/>
<evidence type="ECO:0000256" key="1">
    <source>
        <dbReference type="ARBA" id="ARBA00023015"/>
    </source>
</evidence>
<evidence type="ECO:0000259" key="4">
    <source>
        <dbReference type="PROSITE" id="PS50043"/>
    </source>
</evidence>
<reference evidence="5 6" key="1">
    <citation type="submission" date="2018-06" db="EMBL/GenBank/DDBJ databases">
        <title>Paenibacillus montanisoli sp. nov., isolated from mountain area soil.</title>
        <authorList>
            <person name="Wu M."/>
        </authorList>
    </citation>
    <scope>NUCLEOTIDE SEQUENCE [LARGE SCALE GENOMIC DNA]</scope>
    <source>
        <strain evidence="5 6">RA17</strain>
    </source>
</reference>
<protein>
    <recommendedName>
        <fullName evidence="4">HTH luxR-type domain-containing protein</fullName>
    </recommendedName>
</protein>
<dbReference type="CDD" id="cd06170">
    <property type="entry name" value="LuxR_C_like"/>
    <property type="match status" value="1"/>
</dbReference>
<evidence type="ECO:0000313" key="6">
    <source>
        <dbReference type="Proteomes" id="UP000249260"/>
    </source>
</evidence>
<dbReference type="PROSITE" id="PS50043">
    <property type="entry name" value="HTH_LUXR_2"/>
    <property type="match status" value="1"/>
</dbReference>
<feature type="domain" description="HTH luxR-type" evidence="4">
    <location>
        <begin position="129"/>
        <end position="195"/>
    </location>
</feature>
<dbReference type="SUPFAM" id="SSF46894">
    <property type="entry name" value="C-terminal effector domain of the bipartite response regulators"/>
    <property type="match status" value="1"/>
</dbReference>
<dbReference type="PROSITE" id="PS00622">
    <property type="entry name" value="HTH_LUXR_1"/>
    <property type="match status" value="1"/>
</dbReference>
<dbReference type="SMART" id="SM00421">
    <property type="entry name" value="HTH_LUXR"/>
    <property type="match status" value="1"/>
</dbReference>
<evidence type="ECO:0000256" key="3">
    <source>
        <dbReference type="ARBA" id="ARBA00023163"/>
    </source>
</evidence>
<comment type="caution">
    <text evidence="5">The sequence shown here is derived from an EMBL/GenBank/DDBJ whole genome shotgun (WGS) entry which is preliminary data.</text>
</comment>
<organism evidence="5 6">
    <name type="scientific">Paenibacillus montanisoli</name>
    <dbReference type="NCBI Taxonomy" id="2081970"/>
    <lineage>
        <taxon>Bacteria</taxon>
        <taxon>Bacillati</taxon>
        <taxon>Bacillota</taxon>
        <taxon>Bacilli</taxon>
        <taxon>Bacillales</taxon>
        <taxon>Paenibacillaceae</taxon>
        <taxon>Paenibacillus</taxon>
    </lineage>
</organism>